<evidence type="ECO:0000313" key="2">
    <source>
        <dbReference type="EMBL" id="KAF7262002.1"/>
    </source>
</evidence>
<reference evidence="2" key="1">
    <citation type="submission" date="2019-07" db="EMBL/GenBank/DDBJ databases">
        <title>Annotation for the trematode Paragonimus miyazaki's.</title>
        <authorList>
            <person name="Choi Y.-J."/>
        </authorList>
    </citation>
    <scope>NUCLEOTIDE SEQUENCE</scope>
    <source>
        <strain evidence="2">Japan</strain>
    </source>
</reference>
<dbReference type="Proteomes" id="UP000822476">
    <property type="component" value="Unassembled WGS sequence"/>
</dbReference>
<name>A0A8S9Z533_9TREM</name>
<evidence type="ECO:0000256" key="1">
    <source>
        <dbReference type="SAM" id="MobiDB-lite"/>
    </source>
</evidence>
<organism evidence="2 3">
    <name type="scientific">Paragonimus skrjabini miyazakii</name>
    <dbReference type="NCBI Taxonomy" id="59628"/>
    <lineage>
        <taxon>Eukaryota</taxon>
        <taxon>Metazoa</taxon>
        <taxon>Spiralia</taxon>
        <taxon>Lophotrochozoa</taxon>
        <taxon>Platyhelminthes</taxon>
        <taxon>Trematoda</taxon>
        <taxon>Digenea</taxon>
        <taxon>Plagiorchiida</taxon>
        <taxon>Troglotremata</taxon>
        <taxon>Troglotrematidae</taxon>
        <taxon>Paragonimus</taxon>
    </lineage>
</organism>
<dbReference type="AlphaFoldDB" id="A0A8S9Z533"/>
<feature type="compositionally biased region" description="Basic residues" evidence="1">
    <location>
        <begin position="75"/>
        <end position="85"/>
    </location>
</feature>
<dbReference type="OrthoDB" id="6264766at2759"/>
<gene>
    <name evidence="2" type="ORF">EG68_00698</name>
</gene>
<comment type="caution">
    <text evidence="2">The sequence shown here is derived from an EMBL/GenBank/DDBJ whole genome shotgun (WGS) entry which is preliminary data.</text>
</comment>
<feature type="region of interest" description="Disordered" evidence="1">
    <location>
        <begin position="70"/>
        <end position="99"/>
    </location>
</feature>
<feature type="compositionally biased region" description="Polar residues" evidence="1">
    <location>
        <begin position="334"/>
        <end position="345"/>
    </location>
</feature>
<feature type="region of interest" description="Disordered" evidence="1">
    <location>
        <begin position="325"/>
        <end position="359"/>
    </location>
</feature>
<dbReference type="EMBL" id="JTDE01000199">
    <property type="protein sequence ID" value="KAF7262002.1"/>
    <property type="molecule type" value="Genomic_DNA"/>
</dbReference>
<accession>A0A8S9Z533</accession>
<sequence>RCLATEKPGAGLQPDLEYGIRLQSDIYEAYIGPSPTGKYSSGRDAPILKRTMVDQTGLFIPHERYVNLGETAERRHSKGGAPKRARYSDDPSVPTGKTAIYSNPRWQTKYLMNCHLRIQRCGCDEKELDPILNSIRLDHQTLNNGLNHSAGKTLPSLWTSSDSTNGEFLDDNPKALYDSTTRRTTAAHAVAASGWTRQLIRSDATALWSTNYRGTTEQFESDTQTESSATGPNNEGYQTVPEPRFEGTFQGTVRYHDAHRKLSSETCNQRASQYKRDRDRYVHMRQVLPCNCGFRETKSAFPSSLSMIDQRVLNKTNRILARNASLEDIRTDQPEASEQESSGAERTNYDHNHTGSHIGRISFDAGYRASDSQSGSNDTPENNQFRITKLHKSPSTIIITCRDGIKQMYREERL</sequence>
<feature type="non-terminal residue" evidence="2">
    <location>
        <position position="1"/>
    </location>
</feature>
<feature type="compositionally biased region" description="Polar residues" evidence="1">
    <location>
        <begin position="215"/>
        <end position="237"/>
    </location>
</feature>
<feature type="region of interest" description="Disordered" evidence="1">
    <location>
        <begin position="215"/>
        <end position="242"/>
    </location>
</feature>
<proteinExistence type="predicted"/>
<keyword evidence="3" id="KW-1185">Reference proteome</keyword>
<protein>
    <submittedName>
        <fullName evidence="2">Uncharacterized protein</fullName>
    </submittedName>
</protein>
<evidence type="ECO:0000313" key="3">
    <source>
        <dbReference type="Proteomes" id="UP000822476"/>
    </source>
</evidence>